<dbReference type="InParanoid" id="A0A0C3CAT7"/>
<dbReference type="InterPro" id="IPR052904">
    <property type="entry name" value="Acyl-CoA_dehydrogenase-like"/>
</dbReference>
<proteinExistence type="inferred from homology"/>
<evidence type="ECO:0000259" key="6">
    <source>
        <dbReference type="Pfam" id="PF02770"/>
    </source>
</evidence>
<dbReference type="HOGENOM" id="CLU_016513_1_1_1"/>
<dbReference type="EMBL" id="KN832885">
    <property type="protein sequence ID" value="KIM96038.1"/>
    <property type="molecule type" value="Genomic_DNA"/>
</dbReference>
<dbReference type="InterPro" id="IPR041504">
    <property type="entry name" value="AidB_N"/>
</dbReference>
<evidence type="ECO:0000256" key="4">
    <source>
        <dbReference type="SAM" id="MobiDB-lite"/>
    </source>
</evidence>
<comment type="similarity">
    <text evidence="1">Belongs to the acyl-CoA dehydrogenase family.</text>
</comment>
<gene>
    <name evidence="8" type="ORF">OIDMADRAFT_148550</name>
</gene>
<evidence type="ECO:0000259" key="5">
    <source>
        <dbReference type="Pfam" id="PF00441"/>
    </source>
</evidence>
<feature type="domain" description="Acyl-CoA oxidase/dehydrogenase middle" evidence="6">
    <location>
        <begin position="286"/>
        <end position="401"/>
    </location>
</feature>
<evidence type="ECO:0000313" key="9">
    <source>
        <dbReference type="Proteomes" id="UP000054321"/>
    </source>
</evidence>
<feature type="region of interest" description="Disordered" evidence="4">
    <location>
        <begin position="78"/>
        <end position="105"/>
    </location>
</feature>
<name>A0A0C3CAT7_OIDMZ</name>
<dbReference type="SUPFAM" id="SSF47203">
    <property type="entry name" value="Acyl-CoA dehydrogenase C-terminal domain-like"/>
    <property type="match status" value="1"/>
</dbReference>
<dbReference type="AlphaFoldDB" id="A0A0C3CAT7"/>
<evidence type="ECO:0000256" key="1">
    <source>
        <dbReference type="ARBA" id="ARBA00009347"/>
    </source>
</evidence>
<dbReference type="STRING" id="913774.A0A0C3CAT7"/>
<dbReference type="Pfam" id="PF18158">
    <property type="entry name" value="AidB_N"/>
    <property type="match status" value="1"/>
</dbReference>
<dbReference type="Gene3D" id="2.40.110.20">
    <property type="match status" value="1"/>
</dbReference>
<dbReference type="InterPro" id="IPR006091">
    <property type="entry name" value="Acyl-CoA_Oxase/DH_mid-dom"/>
</dbReference>
<reference evidence="9" key="2">
    <citation type="submission" date="2015-01" db="EMBL/GenBank/DDBJ databases">
        <title>Evolutionary Origins and Diversification of the Mycorrhizal Mutualists.</title>
        <authorList>
            <consortium name="DOE Joint Genome Institute"/>
            <consortium name="Mycorrhizal Genomics Consortium"/>
            <person name="Kohler A."/>
            <person name="Kuo A."/>
            <person name="Nagy L.G."/>
            <person name="Floudas D."/>
            <person name="Copeland A."/>
            <person name="Barry K.W."/>
            <person name="Cichocki N."/>
            <person name="Veneault-Fourrey C."/>
            <person name="LaButti K."/>
            <person name="Lindquist E.A."/>
            <person name="Lipzen A."/>
            <person name="Lundell T."/>
            <person name="Morin E."/>
            <person name="Murat C."/>
            <person name="Riley R."/>
            <person name="Ohm R."/>
            <person name="Sun H."/>
            <person name="Tunlid A."/>
            <person name="Henrissat B."/>
            <person name="Grigoriev I.V."/>
            <person name="Hibbett D.S."/>
            <person name="Martin F."/>
        </authorList>
    </citation>
    <scope>NUCLEOTIDE SEQUENCE [LARGE SCALE GENOMIC DNA]</scope>
    <source>
        <strain evidence="9">Zn</strain>
    </source>
</reference>
<feature type="domain" description="Adaptive response protein AidB N-terminal" evidence="7">
    <location>
        <begin position="123"/>
        <end position="257"/>
    </location>
</feature>
<dbReference type="PANTHER" id="PTHR42707:SF2">
    <property type="entry name" value="ACD11 DEHYDROGENASE"/>
    <property type="match status" value="1"/>
</dbReference>
<dbReference type="SUPFAM" id="SSF56645">
    <property type="entry name" value="Acyl-CoA dehydrogenase NM domain-like"/>
    <property type="match status" value="1"/>
</dbReference>
<protein>
    <recommendedName>
        <fullName evidence="10">Acyl-CoA dehydrogenase/oxidase C-terminal domain-containing protein</fullName>
    </recommendedName>
</protein>
<accession>A0A0C3CAT7</accession>
<dbReference type="PANTHER" id="PTHR42707">
    <property type="entry name" value="ACYL-COA DEHYDROGENASE"/>
    <property type="match status" value="1"/>
</dbReference>
<keyword evidence="9" id="KW-1185">Reference proteome</keyword>
<dbReference type="Proteomes" id="UP000054321">
    <property type="component" value="Unassembled WGS sequence"/>
</dbReference>
<evidence type="ECO:0000256" key="2">
    <source>
        <dbReference type="ARBA" id="ARBA00022630"/>
    </source>
</evidence>
<dbReference type="Pfam" id="PF00441">
    <property type="entry name" value="Acyl-CoA_dh_1"/>
    <property type="match status" value="1"/>
</dbReference>
<keyword evidence="3" id="KW-0274">FAD</keyword>
<evidence type="ECO:0000256" key="3">
    <source>
        <dbReference type="ARBA" id="ARBA00022827"/>
    </source>
</evidence>
<sequence>MYADTTSSHSAEWKTVGCSAGGLLSIHGSHESALCLGIVRVAGIQSDISHQKYRRHNTLLQFCNLSVDRMHSSIVDTPPPLASSVPIRTSGTAMPALSSNEGPLPKPASADSGFMLSFPAMENPFTSDAFLLRILAWYLPKDEFEKAKQQFTQLGNEAISPQVMEWNANAEKQQPYVKAHNVWGQRYDYDKLVTAEGWKELGKWGARTGAIALGYEPEFGDYKRIVQYVQTYIYSPVSGLTSCPVAMTDGAARLLSQIIPSLPASHPFHDAYQRLIARTDAWTSGQWMTERAGGSDVQNTETWAKYSPLPEKTGPFGRIDEGDYLVSGFKFFSSATDADMTILLAKTESGKLSTFLAPLRKIIIDADGKERVVSNGVRIHRLKNKLGTKQLPTAELELKDMRAHLVGPLDQGIPTISHILNITRAHTFMASAAGWRRALSIAKSFAKARTTLDQPLWTLPLHLRTLAETETKLRGCLHLAFFTIALMGFSETSFPSTSPAAKYAPLPNAGHEAQVVLRTLTAVAKAVVSKNAVSGVQECMESMGGVGYIDEADEPEHNIARVFRDTNVNAIWEGTTNVLASEFVRHVLKKDNIEVFGAWLDRAIHTVENDVYRDVLDKSWKNLYRRLAGSKDRVPEALANGRRIMFSLAWIVIGLLLATDAQRDREGVAEEIARRWIVNGEPGVGEWKMPDVGEIGPHARFQEGEERAKWDCRIVWGVELPKNASTGQRVRAKF</sequence>
<organism evidence="8 9">
    <name type="scientific">Oidiodendron maius (strain Zn)</name>
    <dbReference type="NCBI Taxonomy" id="913774"/>
    <lineage>
        <taxon>Eukaryota</taxon>
        <taxon>Fungi</taxon>
        <taxon>Dikarya</taxon>
        <taxon>Ascomycota</taxon>
        <taxon>Pezizomycotina</taxon>
        <taxon>Leotiomycetes</taxon>
        <taxon>Leotiomycetes incertae sedis</taxon>
        <taxon>Myxotrichaceae</taxon>
        <taxon>Oidiodendron</taxon>
    </lineage>
</organism>
<feature type="domain" description="Acyl-CoA dehydrogenase/oxidase C-terminal" evidence="5">
    <location>
        <begin position="410"/>
        <end position="586"/>
    </location>
</feature>
<dbReference type="InterPro" id="IPR009075">
    <property type="entry name" value="AcylCo_DH/oxidase_C"/>
</dbReference>
<evidence type="ECO:0008006" key="10">
    <source>
        <dbReference type="Google" id="ProtNLM"/>
    </source>
</evidence>
<evidence type="ECO:0000313" key="8">
    <source>
        <dbReference type="EMBL" id="KIM96038.1"/>
    </source>
</evidence>
<dbReference type="OrthoDB" id="10251155at2759"/>
<keyword evidence="2" id="KW-0285">Flavoprotein</keyword>
<dbReference type="InterPro" id="IPR009100">
    <property type="entry name" value="AcylCoA_DH/oxidase_NM_dom_sf"/>
</dbReference>
<dbReference type="Gene3D" id="1.20.140.10">
    <property type="entry name" value="Butyryl-CoA Dehydrogenase, subunit A, domain 3"/>
    <property type="match status" value="1"/>
</dbReference>
<reference evidence="8 9" key="1">
    <citation type="submission" date="2014-04" db="EMBL/GenBank/DDBJ databases">
        <authorList>
            <consortium name="DOE Joint Genome Institute"/>
            <person name="Kuo A."/>
            <person name="Martino E."/>
            <person name="Perotto S."/>
            <person name="Kohler A."/>
            <person name="Nagy L.G."/>
            <person name="Floudas D."/>
            <person name="Copeland A."/>
            <person name="Barry K.W."/>
            <person name="Cichocki N."/>
            <person name="Veneault-Fourrey C."/>
            <person name="LaButti K."/>
            <person name="Lindquist E.A."/>
            <person name="Lipzen A."/>
            <person name="Lundell T."/>
            <person name="Morin E."/>
            <person name="Murat C."/>
            <person name="Sun H."/>
            <person name="Tunlid A."/>
            <person name="Henrissat B."/>
            <person name="Grigoriev I.V."/>
            <person name="Hibbett D.S."/>
            <person name="Martin F."/>
            <person name="Nordberg H.P."/>
            <person name="Cantor M.N."/>
            <person name="Hua S.X."/>
        </authorList>
    </citation>
    <scope>NUCLEOTIDE SEQUENCE [LARGE SCALE GENOMIC DNA]</scope>
    <source>
        <strain evidence="8 9">Zn</strain>
    </source>
</reference>
<dbReference type="GO" id="GO:0003995">
    <property type="term" value="F:acyl-CoA dehydrogenase activity"/>
    <property type="evidence" value="ECO:0007669"/>
    <property type="project" value="TreeGrafter"/>
</dbReference>
<dbReference type="Pfam" id="PF02770">
    <property type="entry name" value="Acyl-CoA_dh_M"/>
    <property type="match status" value="1"/>
</dbReference>
<dbReference type="InterPro" id="IPR036250">
    <property type="entry name" value="AcylCo_DH-like_C"/>
</dbReference>
<feature type="compositionally biased region" description="Polar residues" evidence="4">
    <location>
        <begin position="86"/>
        <end position="101"/>
    </location>
</feature>
<evidence type="ECO:0000259" key="7">
    <source>
        <dbReference type="Pfam" id="PF18158"/>
    </source>
</evidence>